<name>A0A9X1Z412_9GAMM</name>
<dbReference type="PROSITE" id="PS50931">
    <property type="entry name" value="HTH_LYSR"/>
    <property type="match status" value="1"/>
</dbReference>
<dbReference type="Pfam" id="PF03466">
    <property type="entry name" value="LysR_substrate"/>
    <property type="match status" value="1"/>
</dbReference>
<dbReference type="RefSeq" id="WP_188925578.1">
    <property type="nucleotide sequence ID" value="NZ_BMQI01000027.1"/>
</dbReference>
<organism evidence="6 7">
    <name type="scientific">Shewanella algicola</name>
    <dbReference type="NCBI Taxonomy" id="640633"/>
    <lineage>
        <taxon>Bacteria</taxon>
        <taxon>Pseudomonadati</taxon>
        <taxon>Pseudomonadota</taxon>
        <taxon>Gammaproteobacteria</taxon>
        <taxon>Alteromonadales</taxon>
        <taxon>Shewanellaceae</taxon>
        <taxon>Shewanella</taxon>
    </lineage>
</organism>
<dbReference type="InterPro" id="IPR036390">
    <property type="entry name" value="WH_DNA-bd_sf"/>
</dbReference>
<dbReference type="SUPFAM" id="SSF53850">
    <property type="entry name" value="Periplasmic binding protein-like II"/>
    <property type="match status" value="1"/>
</dbReference>
<comment type="similarity">
    <text evidence="1">Belongs to the LysR transcriptional regulatory family.</text>
</comment>
<dbReference type="AlphaFoldDB" id="A0A9X1Z412"/>
<dbReference type="InterPro" id="IPR000847">
    <property type="entry name" value="LysR_HTH_N"/>
</dbReference>
<reference evidence="6" key="1">
    <citation type="submission" date="2022-01" db="EMBL/GenBank/DDBJ databases">
        <title>Whole genome-based taxonomy of the Shewanellaceae.</title>
        <authorList>
            <person name="Martin-Rodriguez A.J."/>
        </authorList>
    </citation>
    <scope>NUCLEOTIDE SEQUENCE</scope>
    <source>
        <strain evidence="6">DSM 23803</strain>
    </source>
</reference>
<dbReference type="CDD" id="cd08417">
    <property type="entry name" value="PBP2_Nitroaromatics_like"/>
    <property type="match status" value="1"/>
</dbReference>
<evidence type="ECO:0000259" key="5">
    <source>
        <dbReference type="PROSITE" id="PS50931"/>
    </source>
</evidence>
<gene>
    <name evidence="6" type="ORF">L2749_06135</name>
</gene>
<evidence type="ECO:0000256" key="2">
    <source>
        <dbReference type="ARBA" id="ARBA00023015"/>
    </source>
</evidence>
<evidence type="ECO:0000256" key="3">
    <source>
        <dbReference type="ARBA" id="ARBA00023125"/>
    </source>
</evidence>
<keyword evidence="2" id="KW-0805">Transcription regulation</keyword>
<keyword evidence="7" id="KW-1185">Reference proteome</keyword>
<dbReference type="PANTHER" id="PTHR30118">
    <property type="entry name" value="HTH-TYPE TRANSCRIPTIONAL REGULATOR LEUO-RELATED"/>
    <property type="match status" value="1"/>
</dbReference>
<dbReference type="InterPro" id="IPR036388">
    <property type="entry name" value="WH-like_DNA-bd_sf"/>
</dbReference>
<dbReference type="Gene3D" id="1.10.10.10">
    <property type="entry name" value="Winged helix-like DNA-binding domain superfamily/Winged helix DNA-binding domain"/>
    <property type="match status" value="1"/>
</dbReference>
<accession>A0A9X1Z412</accession>
<dbReference type="InterPro" id="IPR037402">
    <property type="entry name" value="YidZ_PBP2"/>
</dbReference>
<dbReference type="GO" id="GO:0003700">
    <property type="term" value="F:DNA-binding transcription factor activity"/>
    <property type="evidence" value="ECO:0007669"/>
    <property type="project" value="InterPro"/>
</dbReference>
<dbReference type="InterPro" id="IPR005119">
    <property type="entry name" value="LysR_subst-bd"/>
</dbReference>
<dbReference type="GO" id="GO:0003677">
    <property type="term" value="F:DNA binding"/>
    <property type="evidence" value="ECO:0007669"/>
    <property type="project" value="UniProtKB-KW"/>
</dbReference>
<dbReference type="Gene3D" id="3.40.190.10">
    <property type="entry name" value="Periplasmic binding protein-like II"/>
    <property type="match status" value="2"/>
</dbReference>
<evidence type="ECO:0000256" key="1">
    <source>
        <dbReference type="ARBA" id="ARBA00009437"/>
    </source>
</evidence>
<proteinExistence type="inferred from homology"/>
<dbReference type="EMBL" id="JAKILJ010000010">
    <property type="protein sequence ID" value="MCL1104838.1"/>
    <property type="molecule type" value="Genomic_DNA"/>
</dbReference>
<sequence>MLHSKIDLNLFLIMTTVYQQGSITGAAAKLHLTQPAVSHAIARLRTKFNDPLFVRHGRKMVPTPLCQKIIPDVLQAMDLLEHTISTPANFDIQQHKREIKLGLRDILESMFFPVLVPDLLNNTPNLTLNSRQIKRTELEPSLAQQTLDIVIDVLMPTHKDICSSLICHESFSLVCRQDHPILQHLTLDNYANASHALVSLKDFTIDTVDMALATQGITRNIALRCEHYFAAINVVSQSDMIMTMPSSYAMLLQQSMPIVVSPLPFEVPDLAVHMYWHKQAEDDPVNQWIRQKLLDISAQIFHTPTANKK</sequence>
<dbReference type="SUPFAM" id="SSF46785">
    <property type="entry name" value="Winged helix' DNA-binding domain"/>
    <property type="match status" value="1"/>
</dbReference>
<dbReference type="Pfam" id="PF00126">
    <property type="entry name" value="HTH_1"/>
    <property type="match status" value="1"/>
</dbReference>
<evidence type="ECO:0000313" key="6">
    <source>
        <dbReference type="EMBL" id="MCL1104838.1"/>
    </source>
</evidence>
<dbReference type="PRINTS" id="PR00039">
    <property type="entry name" value="HTHLYSR"/>
</dbReference>
<feature type="domain" description="HTH lysR-type" evidence="5">
    <location>
        <begin position="6"/>
        <end position="63"/>
    </location>
</feature>
<dbReference type="Proteomes" id="UP001139408">
    <property type="component" value="Unassembled WGS sequence"/>
</dbReference>
<dbReference type="InterPro" id="IPR050389">
    <property type="entry name" value="LysR-type_TF"/>
</dbReference>
<evidence type="ECO:0000313" key="7">
    <source>
        <dbReference type="Proteomes" id="UP001139408"/>
    </source>
</evidence>
<evidence type="ECO:0000256" key="4">
    <source>
        <dbReference type="ARBA" id="ARBA00023163"/>
    </source>
</evidence>
<dbReference type="PANTHER" id="PTHR30118:SF15">
    <property type="entry name" value="TRANSCRIPTIONAL REGULATORY PROTEIN"/>
    <property type="match status" value="1"/>
</dbReference>
<protein>
    <submittedName>
        <fullName evidence="6">LysR family transcriptional regulator</fullName>
    </submittedName>
</protein>
<keyword evidence="4" id="KW-0804">Transcription</keyword>
<comment type="caution">
    <text evidence="6">The sequence shown here is derived from an EMBL/GenBank/DDBJ whole genome shotgun (WGS) entry which is preliminary data.</text>
</comment>
<keyword evidence="3" id="KW-0238">DNA-binding</keyword>